<dbReference type="Pfam" id="PF01535">
    <property type="entry name" value="PPR"/>
    <property type="match status" value="1"/>
</dbReference>
<gene>
    <name evidence="5" type="ORF">CJ030_MR0G006691</name>
</gene>
<evidence type="ECO:0000256" key="2">
    <source>
        <dbReference type="ARBA" id="ARBA00022737"/>
    </source>
</evidence>
<sequence>MMIALGGRLRLPHPLTCDRYQPPPGKPTPRLLKCGLTKQAHRFLYTLTTTTVLKDPSATDKLIRKFVASSPKSVALHALSHLLSPRTSHPRLSSLALPLYTRITEASWFEWNPKLVADLVALLDKQGRYDEWETLVSEVVSKLQLRERELVAFYGYLIESHSKQGSQRGFDACYASLCQLVRNSDAVYVKRRGYESMVSGLCAIGQPREAENLFEEMHLRGLRPSRFEFRSVFYWYGRLGLFEDMQRIVHLMENEGLGVDTVCSNMILSAYGAHDEMSEMAVWLRKMKASGIPSSVRTYNSVLNSCPKIMAMLQDMDGLPLSLEELSGALNGDEALVVKELVGSHSVLEKVMVWDSSEAKLDLHGMHLGSAYLIMLQWMEELRHRFSDGKSVIPGEVTVVCGSGRHSNIRGESPVKGLIRKMMVRMESPMRIDRRNVGCFVCKGKAARDWLC</sequence>
<dbReference type="Proteomes" id="UP000516437">
    <property type="component" value="Unassembled WGS sequence"/>
</dbReference>
<keyword evidence="6" id="KW-1185">Reference proteome</keyword>
<dbReference type="NCBIfam" id="TIGR00756">
    <property type="entry name" value="PPR"/>
    <property type="match status" value="1"/>
</dbReference>
<dbReference type="InterPro" id="IPR036063">
    <property type="entry name" value="Smr_dom_sf"/>
</dbReference>
<dbReference type="InterPro" id="IPR002625">
    <property type="entry name" value="Smr_dom"/>
</dbReference>
<evidence type="ECO:0000313" key="5">
    <source>
        <dbReference type="EMBL" id="KAB1200663.1"/>
    </source>
</evidence>
<keyword evidence="2" id="KW-0677">Repeat</keyword>
<evidence type="ECO:0000256" key="1">
    <source>
        <dbReference type="ARBA" id="ARBA00007626"/>
    </source>
</evidence>
<dbReference type="Gene3D" id="1.25.40.10">
    <property type="entry name" value="Tetratricopeptide repeat domain"/>
    <property type="match status" value="2"/>
</dbReference>
<organism evidence="5 6">
    <name type="scientific">Morella rubra</name>
    <name type="common">Chinese bayberry</name>
    <dbReference type="NCBI Taxonomy" id="262757"/>
    <lineage>
        <taxon>Eukaryota</taxon>
        <taxon>Viridiplantae</taxon>
        <taxon>Streptophyta</taxon>
        <taxon>Embryophyta</taxon>
        <taxon>Tracheophyta</taxon>
        <taxon>Spermatophyta</taxon>
        <taxon>Magnoliopsida</taxon>
        <taxon>eudicotyledons</taxon>
        <taxon>Gunneridae</taxon>
        <taxon>Pentapetalae</taxon>
        <taxon>rosids</taxon>
        <taxon>fabids</taxon>
        <taxon>Fagales</taxon>
        <taxon>Myricaceae</taxon>
        <taxon>Morella</taxon>
    </lineage>
</organism>
<accession>A0A6A1UKH4</accession>
<reference evidence="5 6" key="1">
    <citation type="journal article" date="2019" name="Plant Biotechnol. J.">
        <title>The red bayberry genome and genetic basis of sex determination.</title>
        <authorList>
            <person name="Jia H.M."/>
            <person name="Jia H.J."/>
            <person name="Cai Q.L."/>
            <person name="Wang Y."/>
            <person name="Zhao H.B."/>
            <person name="Yang W.F."/>
            <person name="Wang G.Y."/>
            <person name="Li Y.H."/>
            <person name="Zhan D.L."/>
            <person name="Shen Y.T."/>
            <person name="Niu Q.F."/>
            <person name="Chang L."/>
            <person name="Qiu J."/>
            <person name="Zhao L."/>
            <person name="Xie H.B."/>
            <person name="Fu W.Y."/>
            <person name="Jin J."/>
            <person name="Li X.W."/>
            <person name="Jiao Y."/>
            <person name="Zhou C.C."/>
            <person name="Tu T."/>
            <person name="Chai C.Y."/>
            <person name="Gao J.L."/>
            <person name="Fan L.J."/>
            <person name="van de Weg E."/>
            <person name="Wang J.Y."/>
            <person name="Gao Z.S."/>
        </authorList>
    </citation>
    <scope>NUCLEOTIDE SEQUENCE [LARGE SCALE GENOMIC DNA]</scope>
    <source>
        <tissue evidence="5">Leaves</tissue>
    </source>
</reference>
<comment type="caution">
    <text evidence="5">The sequence shown here is derived from an EMBL/GenBank/DDBJ whole genome shotgun (WGS) entry which is preliminary data.</text>
</comment>
<feature type="repeat" description="PPR" evidence="3">
    <location>
        <begin position="190"/>
        <end position="224"/>
    </location>
</feature>
<dbReference type="SUPFAM" id="SSF160443">
    <property type="entry name" value="SMR domain-like"/>
    <property type="match status" value="1"/>
</dbReference>
<evidence type="ECO:0000256" key="3">
    <source>
        <dbReference type="PROSITE-ProRule" id="PRU00708"/>
    </source>
</evidence>
<dbReference type="PROSITE" id="PS50828">
    <property type="entry name" value="SMR"/>
    <property type="match status" value="1"/>
</dbReference>
<evidence type="ECO:0000259" key="4">
    <source>
        <dbReference type="PROSITE" id="PS50828"/>
    </source>
</evidence>
<dbReference type="OrthoDB" id="1931748at2759"/>
<feature type="domain" description="Smr" evidence="4">
    <location>
        <begin position="361"/>
        <end position="445"/>
    </location>
</feature>
<dbReference type="Pfam" id="PF13812">
    <property type="entry name" value="PPR_3"/>
    <property type="match status" value="1"/>
</dbReference>
<dbReference type="PANTHER" id="PTHR47447:SF15">
    <property type="entry name" value="OS02G0120000 PROTEIN"/>
    <property type="match status" value="1"/>
</dbReference>
<dbReference type="PROSITE" id="PS51375">
    <property type="entry name" value="PPR"/>
    <property type="match status" value="1"/>
</dbReference>
<dbReference type="SMART" id="SM00463">
    <property type="entry name" value="SMR"/>
    <property type="match status" value="1"/>
</dbReference>
<name>A0A6A1UKH4_9ROSI</name>
<dbReference type="Gene3D" id="3.30.1370.110">
    <property type="match status" value="1"/>
</dbReference>
<dbReference type="PANTHER" id="PTHR47447">
    <property type="entry name" value="OS03G0856100 PROTEIN"/>
    <property type="match status" value="1"/>
</dbReference>
<protein>
    <recommendedName>
        <fullName evidence="4">Smr domain-containing protein</fullName>
    </recommendedName>
</protein>
<dbReference type="InterPro" id="IPR011990">
    <property type="entry name" value="TPR-like_helical_dom_sf"/>
</dbReference>
<dbReference type="AlphaFoldDB" id="A0A6A1UKH4"/>
<evidence type="ECO:0000313" key="6">
    <source>
        <dbReference type="Proteomes" id="UP000516437"/>
    </source>
</evidence>
<comment type="similarity">
    <text evidence="1">Belongs to the PPR family. P subfamily.</text>
</comment>
<dbReference type="EMBL" id="RXIC02000138">
    <property type="protein sequence ID" value="KAB1200663.1"/>
    <property type="molecule type" value="Genomic_DNA"/>
</dbReference>
<proteinExistence type="inferred from homology"/>
<dbReference type="InterPro" id="IPR002885">
    <property type="entry name" value="PPR_rpt"/>
</dbReference>